<dbReference type="SUPFAM" id="SSF50475">
    <property type="entry name" value="FMN-binding split barrel"/>
    <property type="match status" value="1"/>
</dbReference>
<dbReference type="InterPro" id="IPR012349">
    <property type="entry name" value="Split_barrel_FMN-bd"/>
</dbReference>
<dbReference type="PANTHER" id="PTHR34071:SF2">
    <property type="entry name" value="FLAVIN-NUCLEOTIDE-BINDING PROTEIN"/>
    <property type="match status" value="1"/>
</dbReference>
<reference evidence="2 3" key="1">
    <citation type="submission" date="2018-11" db="EMBL/GenBank/DDBJ databases">
        <title>YIM 102482-1 draft genome.</title>
        <authorList>
            <person name="Li G."/>
            <person name="Jiang Y."/>
        </authorList>
    </citation>
    <scope>NUCLEOTIDE SEQUENCE [LARGE SCALE GENOMIC DNA]</scope>
    <source>
        <strain evidence="2 3">YIM 102482-1</strain>
    </source>
</reference>
<sequence length="208" mass="23028">MIHVTRYRERQSDDRTALDALLDTEWWGVLATIRGGRPVTIPTLYVRDGDNLLVHGSTGAGTLGVKSVDASASFCVTAMDALKVAYNTFDSSVRYRSAVIYGNLEQVADDEKESLLDRVSEILIPGRTSEVQPMTRKEIAATNLVRLRIVEGEWVYKSSSGFGDEPDEPSTAWQGLVPMTRGWGEPQRAPWCDAELPDSVRNLPQTRA</sequence>
<dbReference type="PANTHER" id="PTHR34071">
    <property type="entry name" value="5-NITROIMIDAZOLE ANTIBIOTICS RESISTANCE PROTEIN, NIMA-FAMILY-RELATED PROTEIN-RELATED"/>
    <property type="match status" value="1"/>
</dbReference>
<accession>A0A3P3W015</accession>
<dbReference type="Pfam" id="PF12900">
    <property type="entry name" value="Pyridox_ox_2"/>
    <property type="match status" value="1"/>
</dbReference>
<protein>
    <submittedName>
        <fullName evidence="2">Pyridoxamine 5'-phosphate oxidase family protein</fullName>
    </submittedName>
</protein>
<dbReference type="EMBL" id="RQVS01000006">
    <property type="protein sequence ID" value="RRJ87019.1"/>
    <property type="molecule type" value="Genomic_DNA"/>
</dbReference>
<keyword evidence="3" id="KW-1185">Reference proteome</keyword>
<name>A0A3P3W015_9MICO</name>
<organism evidence="2 3">
    <name type="scientific">Gulosibacter macacae</name>
    <dbReference type="NCBI Taxonomy" id="2488791"/>
    <lineage>
        <taxon>Bacteria</taxon>
        <taxon>Bacillati</taxon>
        <taxon>Actinomycetota</taxon>
        <taxon>Actinomycetes</taxon>
        <taxon>Micrococcales</taxon>
        <taxon>Microbacteriaceae</taxon>
        <taxon>Gulosibacter</taxon>
    </lineage>
</organism>
<feature type="region of interest" description="Disordered" evidence="1">
    <location>
        <begin position="184"/>
        <end position="208"/>
    </location>
</feature>
<dbReference type="AlphaFoldDB" id="A0A3P3W015"/>
<evidence type="ECO:0000313" key="3">
    <source>
        <dbReference type="Proteomes" id="UP000274391"/>
    </source>
</evidence>
<evidence type="ECO:0000313" key="2">
    <source>
        <dbReference type="EMBL" id="RRJ87019.1"/>
    </source>
</evidence>
<gene>
    <name evidence="2" type="ORF">EG850_06355</name>
</gene>
<dbReference type="Proteomes" id="UP000274391">
    <property type="component" value="Unassembled WGS sequence"/>
</dbReference>
<evidence type="ECO:0000256" key="1">
    <source>
        <dbReference type="SAM" id="MobiDB-lite"/>
    </source>
</evidence>
<dbReference type="RefSeq" id="WP_124971654.1">
    <property type="nucleotide sequence ID" value="NZ_RQVS01000006.1"/>
</dbReference>
<proteinExistence type="predicted"/>
<dbReference type="Gene3D" id="2.30.110.10">
    <property type="entry name" value="Electron Transport, Fmn-binding Protein, Chain A"/>
    <property type="match status" value="1"/>
</dbReference>
<dbReference type="OrthoDB" id="116031at2"/>
<comment type="caution">
    <text evidence="2">The sequence shown here is derived from an EMBL/GenBank/DDBJ whole genome shotgun (WGS) entry which is preliminary data.</text>
</comment>
<dbReference type="InterPro" id="IPR024747">
    <property type="entry name" value="Pyridox_Oxase-rel"/>
</dbReference>